<reference evidence="1 2" key="2">
    <citation type="submission" date="2018-11" db="EMBL/GenBank/DDBJ databases">
        <authorList>
            <consortium name="Pathogen Informatics"/>
        </authorList>
    </citation>
    <scope>NUCLEOTIDE SEQUENCE [LARGE SCALE GENOMIC DNA]</scope>
    <source>
        <strain evidence="1 2">Egypt</strain>
    </source>
</reference>
<accession>A0A183AB85</accession>
<gene>
    <name evidence="1" type="ORF">ECPE_LOCUS4220</name>
</gene>
<dbReference type="OrthoDB" id="6243574at2759"/>
<keyword evidence="2" id="KW-1185">Reference proteome</keyword>
<sequence>MVTGPIITSANIDPSNKEPFTIGQQNVLKQLLILKPKADTDLLEAIILKECADTLLPVLTALFNQCLKNGIIPDRWKAASIAPMPKRATSKFRPIACRSVVLKLFEK</sequence>
<proteinExistence type="predicted"/>
<protein>
    <submittedName>
        <fullName evidence="3">DZF domain-containing protein</fullName>
    </submittedName>
</protein>
<dbReference type="PANTHER" id="PTHR47510">
    <property type="entry name" value="REVERSE TRANSCRIPTASE DOMAIN-CONTAINING PROTEIN"/>
    <property type="match status" value="1"/>
</dbReference>
<name>A0A183AB85_9TREM</name>
<evidence type="ECO:0000313" key="3">
    <source>
        <dbReference type="WBParaSite" id="ECPE_0000422801-mRNA-1"/>
    </source>
</evidence>
<dbReference type="EMBL" id="UZAN01041094">
    <property type="protein sequence ID" value="VDP71961.1"/>
    <property type="molecule type" value="Genomic_DNA"/>
</dbReference>
<dbReference type="WBParaSite" id="ECPE_0000422801-mRNA-1">
    <property type="protein sequence ID" value="ECPE_0000422801-mRNA-1"/>
    <property type="gene ID" value="ECPE_0000422801"/>
</dbReference>
<reference evidence="3" key="1">
    <citation type="submission" date="2016-06" db="UniProtKB">
        <authorList>
            <consortium name="WormBaseParasite"/>
        </authorList>
    </citation>
    <scope>IDENTIFICATION</scope>
</reference>
<dbReference type="PANTHER" id="PTHR47510:SF3">
    <property type="entry name" value="ENDO_EXONUCLEASE_PHOSPHATASE DOMAIN-CONTAINING PROTEIN"/>
    <property type="match status" value="1"/>
</dbReference>
<dbReference type="AlphaFoldDB" id="A0A183AB85"/>
<evidence type="ECO:0000313" key="2">
    <source>
        <dbReference type="Proteomes" id="UP000272942"/>
    </source>
</evidence>
<evidence type="ECO:0000313" key="1">
    <source>
        <dbReference type="EMBL" id="VDP71961.1"/>
    </source>
</evidence>
<organism evidence="3">
    <name type="scientific">Echinostoma caproni</name>
    <dbReference type="NCBI Taxonomy" id="27848"/>
    <lineage>
        <taxon>Eukaryota</taxon>
        <taxon>Metazoa</taxon>
        <taxon>Spiralia</taxon>
        <taxon>Lophotrochozoa</taxon>
        <taxon>Platyhelminthes</taxon>
        <taxon>Trematoda</taxon>
        <taxon>Digenea</taxon>
        <taxon>Plagiorchiida</taxon>
        <taxon>Echinostomata</taxon>
        <taxon>Echinostomatoidea</taxon>
        <taxon>Echinostomatidae</taxon>
        <taxon>Echinostoma</taxon>
    </lineage>
</organism>
<dbReference type="Proteomes" id="UP000272942">
    <property type="component" value="Unassembled WGS sequence"/>
</dbReference>